<accession>A0A1E3NY43</accession>
<organism evidence="3 4">
    <name type="scientific">Wickerhamomyces anomalus (strain ATCC 58044 / CBS 1984 / NCYC 433 / NRRL Y-366-8)</name>
    <name type="common">Yeast</name>
    <name type="synonym">Hansenula anomala</name>
    <dbReference type="NCBI Taxonomy" id="683960"/>
    <lineage>
        <taxon>Eukaryota</taxon>
        <taxon>Fungi</taxon>
        <taxon>Dikarya</taxon>
        <taxon>Ascomycota</taxon>
        <taxon>Saccharomycotina</taxon>
        <taxon>Saccharomycetes</taxon>
        <taxon>Phaffomycetales</taxon>
        <taxon>Wickerhamomycetaceae</taxon>
        <taxon>Wickerhamomyces</taxon>
    </lineage>
</organism>
<gene>
    <name evidence="3" type="ORF">WICANDRAFT_64072</name>
</gene>
<evidence type="ECO:0000256" key="1">
    <source>
        <dbReference type="SAM" id="Coils"/>
    </source>
</evidence>
<sequence length="157" mass="18096">MANPLLHQHEDTAQGSPCLKKRKLEEEEEVEGGAEVSKLKQFQSKPIEENIDYISLKSSLSLLQSNLKNLERNIHELSSFKKTIKESNNIKEIAGLINENSNYLTEITYKGSCIKCPVINWNLNYGLKLEKLNDDDECYEKINEGYEILKRDKLFNC</sequence>
<feature type="region of interest" description="Disordered" evidence="2">
    <location>
        <begin position="1"/>
        <end position="24"/>
    </location>
</feature>
<evidence type="ECO:0000313" key="3">
    <source>
        <dbReference type="EMBL" id="ODQ57920.1"/>
    </source>
</evidence>
<proteinExistence type="predicted"/>
<protein>
    <submittedName>
        <fullName evidence="3">Uncharacterized protein</fullName>
    </submittedName>
</protein>
<keyword evidence="4" id="KW-1185">Reference proteome</keyword>
<keyword evidence="1" id="KW-0175">Coiled coil</keyword>
<dbReference type="Proteomes" id="UP000094112">
    <property type="component" value="Unassembled WGS sequence"/>
</dbReference>
<name>A0A1E3NY43_WICAA</name>
<dbReference type="EMBL" id="KV454212">
    <property type="protein sequence ID" value="ODQ57920.1"/>
    <property type="molecule type" value="Genomic_DNA"/>
</dbReference>
<dbReference type="RefSeq" id="XP_019037127.1">
    <property type="nucleotide sequence ID" value="XM_019183668.1"/>
</dbReference>
<evidence type="ECO:0000313" key="4">
    <source>
        <dbReference type="Proteomes" id="UP000094112"/>
    </source>
</evidence>
<evidence type="ECO:0000256" key="2">
    <source>
        <dbReference type="SAM" id="MobiDB-lite"/>
    </source>
</evidence>
<reference evidence="3 4" key="1">
    <citation type="journal article" date="2016" name="Proc. Natl. Acad. Sci. U.S.A.">
        <title>Comparative genomics of biotechnologically important yeasts.</title>
        <authorList>
            <person name="Riley R."/>
            <person name="Haridas S."/>
            <person name="Wolfe K.H."/>
            <person name="Lopes M.R."/>
            <person name="Hittinger C.T."/>
            <person name="Goeker M."/>
            <person name="Salamov A.A."/>
            <person name="Wisecaver J.H."/>
            <person name="Long T.M."/>
            <person name="Calvey C.H."/>
            <person name="Aerts A.L."/>
            <person name="Barry K.W."/>
            <person name="Choi C."/>
            <person name="Clum A."/>
            <person name="Coughlan A.Y."/>
            <person name="Deshpande S."/>
            <person name="Douglass A.P."/>
            <person name="Hanson S.J."/>
            <person name="Klenk H.-P."/>
            <person name="LaButti K.M."/>
            <person name="Lapidus A."/>
            <person name="Lindquist E.A."/>
            <person name="Lipzen A.M."/>
            <person name="Meier-Kolthoff J.P."/>
            <person name="Ohm R.A."/>
            <person name="Otillar R.P."/>
            <person name="Pangilinan J.L."/>
            <person name="Peng Y."/>
            <person name="Rokas A."/>
            <person name="Rosa C.A."/>
            <person name="Scheuner C."/>
            <person name="Sibirny A.A."/>
            <person name="Slot J.C."/>
            <person name="Stielow J.B."/>
            <person name="Sun H."/>
            <person name="Kurtzman C.P."/>
            <person name="Blackwell M."/>
            <person name="Grigoriev I.V."/>
            <person name="Jeffries T.W."/>
        </authorList>
    </citation>
    <scope>NUCLEOTIDE SEQUENCE [LARGE SCALE GENOMIC DNA]</scope>
    <source>
        <strain evidence="4">ATCC 58044 / CBS 1984 / NCYC 433 / NRRL Y-366-8</strain>
    </source>
</reference>
<dbReference type="AlphaFoldDB" id="A0A1E3NY43"/>
<feature type="coiled-coil region" evidence="1">
    <location>
        <begin position="53"/>
        <end position="80"/>
    </location>
</feature>
<dbReference type="OrthoDB" id="3980803at2759"/>
<dbReference type="GeneID" id="30200914"/>